<evidence type="ECO:0000256" key="2">
    <source>
        <dbReference type="ARBA" id="ARBA00004525"/>
    </source>
</evidence>
<feature type="region of interest" description="Disordered" evidence="7">
    <location>
        <begin position="36"/>
        <end position="72"/>
    </location>
</feature>
<dbReference type="PANTHER" id="PTHR34549:SF2">
    <property type="entry name" value="PHOTOSYSTEM I SUBUNIT IV"/>
    <property type="match status" value="1"/>
</dbReference>
<evidence type="ECO:0000256" key="5">
    <source>
        <dbReference type="ARBA" id="ARBA00022836"/>
    </source>
</evidence>
<evidence type="ECO:0000256" key="7">
    <source>
        <dbReference type="SAM" id="MobiDB-lite"/>
    </source>
</evidence>
<dbReference type="SUPFAM" id="SSF50090">
    <property type="entry name" value="Electron transport accessory proteins"/>
    <property type="match status" value="1"/>
</dbReference>
<reference evidence="8" key="1">
    <citation type="journal article" date="2013" name="J. Plant Res.">
        <title>Effect of fungi and light on seed germination of three Opuntia species from semiarid lands of central Mexico.</title>
        <authorList>
            <person name="Delgado-Sanchez P."/>
            <person name="Jimenez-Bremont J.F."/>
            <person name="Guerrero-Gonzalez Mde L."/>
            <person name="Flores J."/>
        </authorList>
    </citation>
    <scope>NUCLEOTIDE SEQUENCE</scope>
    <source>
        <tissue evidence="8">Cladode</tissue>
    </source>
</reference>
<dbReference type="EMBL" id="GISG01022805">
    <property type="protein sequence ID" value="MBA4618935.1"/>
    <property type="molecule type" value="Transcribed_RNA"/>
</dbReference>
<comment type="subcellular location">
    <subcellularLocation>
        <location evidence="2">Plastid</location>
        <location evidence="2">Chloroplast thylakoid membrane</location>
        <topology evidence="2">Peripheral membrane protein</topology>
    </subcellularLocation>
</comment>
<dbReference type="GO" id="GO:0009538">
    <property type="term" value="C:photosystem I reaction center"/>
    <property type="evidence" value="ECO:0007669"/>
    <property type="project" value="InterPro"/>
</dbReference>
<protein>
    <submittedName>
        <fullName evidence="8">Uncharacterized protein</fullName>
    </submittedName>
</protein>
<dbReference type="EMBL" id="GISG01015796">
    <property type="protein sequence ID" value="MBA4617336.1"/>
    <property type="molecule type" value="Transcribed_RNA"/>
</dbReference>
<evidence type="ECO:0000313" key="8">
    <source>
        <dbReference type="EMBL" id="MBA4617336.1"/>
    </source>
</evidence>
<accession>A0A7C8YFR5</accession>
<keyword evidence="4" id="KW-0602">Photosynthesis</keyword>
<dbReference type="GO" id="GO:0009535">
    <property type="term" value="C:chloroplast thylakoid membrane"/>
    <property type="evidence" value="ECO:0007669"/>
    <property type="project" value="UniProtKB-SubCell"/>
</dbReference>
<dbReference type="Pfam" id="PF02427">
    <property type="entry name" value="PSI_PsaE"/>
    <property type="match status" value="1"/>
</dbReference>
<dbReference type="InterPro" id="IPR003375">
    <property type="entry name" value="PSI_PsaE"/>
</dbReference>
<evidence type="ECO:0000256" key="3">
    <source>
        <dbReference type="ARBA" id="ARBA00007501"/>
    </source>
</evidence>
<keyword evidence="6" id="KW-0472">Membrane</keyword>
<comment type="similarity">
    <text evidence="3">Belongs to the PsaE family.</text>
</comment>
<evidence type="ECO:0000256" key="1">
    <source>
        <dbReference type="ARBA" id="ARBA00001993"/>
    </source>
</evidence>
<organism evidence="8">
    <name type="scientific">Opuntia streptacantha</name>
    <name type="common">Prickly pear cactus</name>
    <name type="synonym">Opuntia cardona</name>
    <dbReference type="NCBI Taxonomy" id="393608"/>
    <lineage>
        <taxon>Eukaryota</taxon>
        <taxon>Viridiplantae</taxon>
        <taxon>Streptophyta</taxon>
        <taxon>Embryophyta</taxon>
        <taxon>Tracheophyta</taxon>
        <taxon>Spermatophyta</taxon>
        <taxon>Magnoliopsida</taxon>
        <taxon>eudicotyledons</taxon>
        <taxon>Gunneridae</taxon>
        <taxon>Pentapetalae</taxon>
        <taxon>Caryophyllales</taxon>
        <taxon>Cactineae</taxon>
        <taxon>Cactaceae</taxon>
        <taxon>Opuntioideae</taxon>
        <taxon>Opuntia</taxon>
    </lineage>
</organism>
<evidence type="ECO:0000256" key="4">
    <source>
        <dbReference type="ARBA" id="ARBA00022531"/>
    </source>
</evidence>
<dbReference type="AlphaFoldDB" id="A0A7C8YFR5"/>
<proteinExistence type="inferred from homology"/>
<keyword evidence="5" id="KW-0603">Photosystem I</keyword>
<name>A0A7C8YFR5_OPUST</name>
<dbReference type="InterPro" id="IPR008990">
    <property type="entry name" value="Elect_transpt_acc-like_dom_sf"/>
</dbReference>
<dbReference type="PANTHER" id="PTHR34549">
    <property type="entry name" value="PHOTOSYSTEM I REACTION CENTER SUBUNIT IV A, CHLOROPLASTIC-RELATED"/>
    <property type="match status" value="1"/>
</dbReference>
<sequence>MATSNMAASGLFGLKVAGLSFRHKHGPRSLVVRAAAEEQPEAAATSTEEQSKAAEAKAPAAKPPPIGPKRGAKVRIKRPESYWYKGIGTVVTVDQDPKTRYPVVVRFNKVNYANVSTNNYALDEVEEVE</sequence>
<dbReference type="Gene3D" id="2.30.30.50">
    <property type="match status" value="1"/>
</dbReference>
<evidence type="ECO:0000256" key="6">
    <source>
        <dbReference type="ARBA" id="ARBA00023136"/>
    </source>
</evidence>
<comment type="function">
    <text evidence="1">Stabilizes the interaction between PsaC and the PSI core, assists the docking of the ferredoxin to PSI and interacts with ferredoxin-NADP oxidoreductase.</text>
</comment>
<reference evidence="8" key="2">
    <citation type="submission" date="2020-07" db="EMBL/GenBank/DDBJ databases">
        <authorList>
            <person name="Vera ALvarez R."/>
            <person name="Arias-Moreno D.M."/>
            <person name="Jimenez-Jacinto V."/>
            <person name="Jimenez-Bremont J.F."/>
            <person name="Swaminathan K."/>
            <person name="Moose S.P."/>
            <person name="Guerrero-Gonzalez M.L."/>
            <person name="Marino-Ramirez L."/>
            <person name="Landsman D."/>
            <person name="Rodriguez-Kessler M."/>
            <person name="Delgado-Sanchez P."/>
        </authorList>
    </citation>
    <scope>NUCLEOTIDE SEQUENCE</scope>
    <source>
        <tissue evidence="8">Cladode</tissue>
    </source>
</reference>
<dbReference type="GO" id="GO:0015979">
    <property type="term" value="P:photosynthesis"/>
    <property type="evidence" value="ECO:0007669"/>
    <property type="project" value="UniProtKB-KW"/>
</dbReference>